<comment type="pathway">
    <text evidence="1">Protein modification; protein glycosylation.</text>
</comment>
<keyword evidence="4" id="KW-0677">Repeat</keyword>
<feature type="domain" description="O-GlcNAc transferase C-terminal" evidence="6">
    <location>
        <begin position="107"/>
        <end position="274"/>
    </location>
</feature>
<keyword evidence="5" id="KW-0802">TPR repeat</keyword>
<dbReference type="RefSeq" id="WP_006695682.1">
    <property type="nucleotide sequence ID" value="NZ_JH376857.1"/>
</dbReference>
<name>A0ABP2MRU8_9FIRM</name>
<feature type="domain" description="O-GlcNAc transferase C-terminal" evidence="6">
    <location>
        <begin position="290"/>
        <end position="467"/>
    </location>
</feature>
<accession>A0ABP2MRU8</accession>
<dbReference type="PANTHER" id="PTHR44835">
    <property type="entry name" value="UDP-N-ACETYLGLUCOSAMINE--PEPTIDE N-ACETYLGLUCOSAMINYLTRANSFERASE SPINDLY-RELATED"/>
    <property type="match status" value="1"/>
</dbReference>
<dbReference type="EMBL" id="ADGH01000003">
    <property type="protein sequence ID" value="EHG25584.1"/>
    <property type="molecule type" value="Genomic_DNA"/>
</dbReference>
<evidence type="ECO:0000256" key="4">
    <source>
        <dbReference type="ARBA" id="ARBA00022737"/>
    </source>
</evidence>
<evidence type="ECO:0000256" key="5">
    <source>
        <dbReference type="ARBA" id="ARBA00022803"/>
    </source>
</evidence>
<keyword evidence="8" id="KW-1185">Reference proteome</keyword>
<dbReference type="InterPro" id="IPR029489">
    <property type="entry name" value="OGT/SEC/SPY_C"/>
</dbReference>
<sequence length="484" mass="53890">MSWMEDYSAIREDIHTGYIYEAIEAILYLRAHEEIPDDEQWRFSEMMGACCGALADTEGALAAYFEAATEDKFLRSQRQHFSNYLYLCHAVPNLTPKELKAQFDMYATLYRSEEPLPPRTKVHHERLRVGFLAPHFLSSSSALFYAPLLRGLTKSCDVYAYSLSDRTDDFTEEMRVGSVHYNVLANLSIEEQAQAIRTDEVDVLIDLGGHTEGGMTLMILARRPAPVQLSAIGWFATTGVSFVDGILTDEILTPEDTDDFYSEEVMCLPYAFAFEPRADMRAAPVSARPADAPVTFGAFVNFMKINEEVLKVWGQILKKLPKAHLILQDTVESPLRVTTILEMLEGLKLPMKRIYVRKGKNDYLGSYGDVDIMLDTFPYAGAASAATALYMGVPIVTLEGTTHAGRLGASILTAARQTEWIAADTRAYERIAVGLAEDIAAVRSGRSALRTALEKSPLMDVSSYTDNVWSAIESAWAKYGDAKQ</sequence>
<keyword evidence="3" id="KW-0808">Transferase</keyword>
<proteinExistence type="predicted"/>
<evidence type="ECO:0000256" key="3">
    <source>
        <dbReference type="ARBA" id="ARBA00022679"/>
    </source>
</evidence>
<comment type="caution">
    <text evidence="7">The sequence shown here is derived from an EMBL/GenBank/DDBJ whole genome shotgun (WGS) entry which is preliminary data.</text>
</comment>
<reference evidence="7 8" key="1">
    <citation type="submission" date="2011-08" db="EMBL/GenBank/DDBJ databases">
        <title>The Genome Sequence of Selenomonas noxia F0398.</title>
        <authorList>
            <consortium name="The Broad Institute Genome Sequencing Platform"/>
            <person name="Earl A."/>
            <person name="Ward D."/>
            <person name="Feldgarden M."/>
            <person name="Gevers D."/>
            <person name="Izard J."/>
            <person name="Ganesan A."/>
            <person name="Blanton J.M."/>
            <person name="Baranova O.V."/>
            <person name="Tanner A.C."/>
            <person name="Dewhirst F.E."/>
            <person name="Young S.K."/>
            <person name="Zeng Q."/>
            <person name="Gargeya S."/>
            <person name="Fitzgerald M."/>
            <person name="Haas B."/>
            <person name="Abouelleil A."/>
            <person name="Alvarado L."/>
            <person name="Arachchi H.M."/>
            <person name="Berlin A."/>
            <person name="Brown A."/>
            <person name="Chapman S.B."/>
            <person name="Chen Z."/>
            <person name="Dunbar C."/>
            <person name="Freedman E."/>
            <person name="Gearin G."/>
            <person name="Gellesch M."/>
            <person name="Goldberg J."/>
            <person name="Griggs A."/>
            <person name="Gujja S."/>
            <person name="Heiman D."/>
            <person name="Howarth C."/>
            <person name="Larson L."/>
            <person name="Lui A."/>
            <person name="MacDonald P.J.P."/>
            <person name="Montmayeur A."/>
            <person name="Murphy C."/>
            <person name="Neiman D."/>
            <person name="Pearson M."/>
            <person name="Priest M."/>
            <person name="Roberts A."/>
            <person name="Saif S."/>
            <person name="Shea T."/>
            <person name="Shenoy N."/>
            <person name="Sisk P."/>
            <person name="Stolte C."/>
            <person name="Sykes S."/>
            <person name="Wortman J."/>
            <person name="Nusbaum C."/>
            <person name="Birren B."/>
        </authorList>
    </citation>
    <scope>NUCLEOTIDE SEQUENCE [LARGE SCALE GENOMIC DNA]</scope>
    <source>
        <strain evidence="7 8">F0398</strain>
    </source>
</reference>
<dbReference type="Gene3D" id="3.40.50.11380">
    <property type="match status" value="1"/>
</dbReference>
<evidence type="ECO:0000313" key="7">
    <source>
        <dbReference type="EMBL" id="EHG25584.1"/>
    </source>
</evidence>
<keyword evidence="2" id="KW-0328">Glycosyltransferase</keyword>
<evidence type="ECO:0000259" key="6">
    <source>
        <dbReference type="Pfam" id="PF13844"/>
    </source>
</evidence>
<evidence type="ECO:0000256" key="2">
    <source>
        <dbReference type="ARBA" id="ARBA00022676"/>
    </source>
</evidence>
<organism evidence="7 8">
    <name type="scientific">Selenomonas noxia F0398</name>
    <dbReference type="NCBI Taxonomy" id="702437"/>
    <lineage>
        <taxon>Bacteria</taxon>
        <taxon>Bacillati</taxon>
        <taxon>Bacillota</taxon>
        <taxon>Negativicutes</taxon>
        <taxon>Selenomonadales</taxon>
        <taxon>Selenomonadaceae</taxon>
        <taxon>Selenomonas</taxon>
    </lineage>
</organism>
<dbReference type="Pfam" id="PF13844">
    <property type="entry name" value="Glyco_transf_41"/>
    <property type="match status" value="2"/>
</dbReference>
<protein>
    <recommendedName>
        <fullName evidence="6">O-GlcNAc transferase C-terminal domain-containing protein</fullName>
    </recommendedName>
</protein>
<dbReference type="InterPro" id="IPR051939">
    <property type="entry name" value="Glycosyltr_41/O-GlcNAc_trsf"/>
</dbReference>
<dbReference type="Gene3D" id="3.40.50.2000">
    <property type="entry name" value="Glycogen Phosphorylase B"/>
    <property type="match status" value="1"/>
</dbReference>
<evidence type="ECO:0000313" key="8">
    <source>
        <dbReference type="Proteomes" id="UP000003175"/>
    </source>
</evidence>
<gene>
    <name evidence="7" type="ORF">HMPREF9432_00085</name>
</gene>
<evidence type="ECO:0000256" key="1">
    <source>
        <dbReference type="ARBA" id="ARBA00004922"/>
    </source>
</evidence>
<dbReference type="PANTHER" id="PTHR44835:SF1">
    <property type="entry name" value="PROTEIN O-GLCNAC TRANSFERASE"/>
    <property type="match status" value="1"/>
</dbReference>
<dbReference type="Proteomes" id="UP000003175">
    <property type="component" value="Unassembled WGS sequence"/>
</dbReference>